<keyword evidence="4 8" id="KW-0031">Aminopeptidase</keyword>
<organism evidence="10 11">
    <name type="scientific">Brevibacterium linens</name>
    <dbReference type="NCBI Taxonomy" id="1703"/>
    <lineage>
        <taxon>Bacteria</taxon>
        <taxon>Bacillati</taxon>
        <taxon>Actinomycetota</taxon>
        <taxon>Actinomycetes</taxon>
        <taxon>Micrococcales</taxon>
        <taxon>Brevibacteriaceae</taxon>
        <taxon>Brevibacterium</taxon>
    </lineage>
</organism>
<dbReference type="PATRIC" id="fig|1703.6.peg.945"/>
<dbReference type="InterPro" id="IPR000819">
    <property type="entry name" value="Peptidase_M17_C"/>
</dbReference>
<evidence type="ECO:0000259" key="9">
    <source>
        <dbReference type="PROSITE" id="PS00631"/>
    </source>
</evidence>
<dbReference type="AlphaFoldDB" id="A0A0B9ARS3"/>
<keyword evidence="11" id="KW-1185">Reference proteome</keyword>
<keyword evidence="6 8" id="KW-0378">Hydrolase</keyword>
<dbReference type="GO" id="GO:0006508">
    <property type="term" value="P:proteolysis"/>
    <property type="evidence" value="ECO:0007669"/>
    <property type="project" value="UniProtKB-KW"/>
</dbReference>
<feature type="domain" description="Cytosol aminopeptidase" evidence="9">
    <location>
        <begin position="339"/>
        <end position="346"/>
    </location>
</feature>
<evidence type="ECO:0000256" key="3">
    <source>
        <dbReference type="ARBA" id="ARBA00009528"/>
    </source>
</evidence>
<dbReference type="Gene3D" id="3.40.630.10">
    <property type="entry name" value="Zn peptidases"/>
    <property type="match status" value="1"/>
</dbReference>
<feature type="active site" evidence="8">
    <location>
        <position position="271"/>
    </location>
</feature>
<dbReference type="GO" id="GO:0005737">
    <property type="term" value="C:cytoplasm"/>
    <property type="evidence" value="ECO:0007669"/>
    <property type="project" value="UniProtKB-SubCell"/>
</dbReference>
<comment type="cofactor">
    <cofactor evidence="8">
        <name>Mn(2+)</name>
        <dbReference type="ChEBI" id="CHEBI:29035"/>
    </cofactor>
    <text evidence="8">Binds 2 manganese ions per subunit.</text>
</comment>
<dbReference type="PANTHER" id="PTHR11963:SF23">
    <property type="entry name" value="CYTOSOL AMINOPEPTIDASE"/>
    <property type="match status" value="1"/>
</dbReference>
<comment type="subcellular location">
    <subcellularLocation>
        <location evidence="8">Cytoplasm</location>
    </subcellularLocation>
</comment>
<dbReference type="Proteomes" id="UP000031488">
    <property type="component" value="Unassembled WGS sequence"/>
</dbReference>
<keyword evidence="8" id="KW-0464">Manganese</keyword>
<keyword evidence="8" id="KW-0963">Cytoplasm</keyword>
<comment type="similarity">
    <text evidence="3 8">Belongs to the peptidase M17 family.</text>
</comment>
<evidence type="ECO:0000256" key="8">
    <source>
        <dbReference type="HAMAP-Rule" id="MF_00181"/>
    </source>
</evidence>
<feature type="active site" evidence="8">
    <location>
        <position position="345"/>
    </location>
</feature>
<feature type="binding site" evidence="8">
    <location>
        <position position="341"/>
    </location>
    <ligand>
        <name>Mn(2+)</name>
        <dbReference type="ChEBI" id="CHEBI:29035"/>
        <label>1</label>
    </ligand>
</feature>
<dbReference type="Pfam" id="PF00883">
    <property type="entry name" value="Peptidase_M17"/>
    <property type="match status" value="1"/>
</dbReference>
<gene>
    <name evidence="8" type="primary">pepA</name>
    <name evidence="10" type="ORF">AE0388_1059</name>
</gene>
<feature type="binding site" evidence="8">
    <location>
        <position position="343"/>
    </location>
    <ligand>
        <name>Mn(2+)</name>
        <dbReference type="ChEBI" id="CHEBI:29035"/>
        <label>1</label>
    </ligand>
</feature>
<accession>A0A0B9ARS3</accession>
<name>A0A0B9ARS3_BRELN</name>
<dbReference type="GO" id="GO:0030145">
    <property type="term" value="F:manganese ion binding"/>
    <property type="evidence" value="ECO:0007669"/>
    <property type="project" value="UniProtKB-UniRule"/>
</dbReference>
<dbReference type="InterPro" id="IPR008283">
    <property type="entry name" value="Peptidase_M17_N"/>
</dbReference>
<evidence type="ECO:0000313" key="10">
    <source>
        <dbReference type="EMBL" id="KHS53571.1"/>
    </source>
</evidence>
<feature type="binding site" evidence="8">
    <location>
        <position position="264"/>
    </location>
    <ligand>
        <name>Mn(2+)</name>
        <dbReference type="ChEBI" id="CHEBI:29035"/>
        <label>2</label>
    </ligand>
</feature>
<keyword evidence="8" id="KW-0479">Metal-binding</keyword>
<feature type="binding site" evidence="8">
    <location>
        <position position="343"/>
    </location>
    <ligand>
        <name>Mn(2+)</name>
        <dbReference type="ChEBI" id="CHEBI:29035"/>
        <label>2</label>
    </ligand>
</feature>
<dbReference type="STRING" id="1703.BLSMQ_1971"/>
<evidence type="ECO:0000256" key="1">
    <source>
        <dbReference type="ARBA" id="ARBA00000135"/>
    </source>
</evidence>
<dbReference type="PROSITE" id="PS00631">
    <property type="entry name" value="CYTOSOL_AP"/>
    <property type="match status" value="1"/>
</dbReference>
<dbReference type="PRINTS" id="PR00481">
    <property type="entry name" value="LAMNOPPTDASE"/>
</dbReference>
<sequence>MAGASTLSSYSTTSPVKATASVLVLAAADSKVLGLEGAKAAKTALDAAAQAIGFSGKAGSTARVPAPKGVAAGSVLLVGLGDFDADDTDVAATAESLRRGAGAALRALDGVESIALALPAATPAEVEAVTVGAGLGAYRFLDYRSEGKTPGEITVIGPKGKTFTAAHDAGEVIAAATNRARDLVNTPPLDLYPESYAEIVKDQAKDRKLKVTVLGEKELKAGGYGGIIGVGQGSTRGPRLVKVEYAPRGAKRHLSFVGKGITFDSGGISLKPAKSMEDMKSDMAGSAAVVQALFGIADLKLPVRVTAWLPMAENMPGSSAQRPSDVLKMRSGKTVEVTNTDAEGRLVLADALHDAGAENPDLLIDVATLTGAQIVALGERTSGVMGSETARAEVIASASVAGEQMWAMPIPEEMLSGFDSTAADLTNSGPRPGGMLAAAAFLREFVAEDASWAHIDIAGPSFNGSAPFGYTPKAATGAAVRTLIEIAKAKA</sequence>
<dbReference type="RefSeq" id="WP_039207714.1">
    <property type="nucleotide sequence ID" value="NZ_JTJZ01000015.1"/>
</dbReference>
<evidence type="ECO:0000256" key="7">
    <source>
        <dbReference type="ARBA" id="ARBA00049972"/>
    </source>
</evidence>
<evidence type="ECO:0000256" key="6">
    <source>
        <dbReference type="ARBA" id="ARBA00022801"/>
    </source>
</evidence>
<evidence type="ECO:0000313" key="11">
    <source>
        <dbReference type="Proteomes" id="UP000031488"/>
    </source>
</evidence>
<proteinExistence type="inferred from homology"/>
<evidence type="ECO:0000256" key="2">
    <source>
        <dbReference type="ARBA" id="ARBA00000967"/>
    </source>
</evidence>
<dbReference type="SUPFAM" id="SSF52949">
    <property type="entry name" value="Macro domain-like"/>
    <property type="match status" value="1"/>
</dbReference>
<dbReference type="HAMAP" id="MF_00181">
    <property type="entry name" value="Cytosol_peptidase_M17"/>
    <property type="match status" value="1"/>
</dbReference>
<dbReference type="Pfam" id="PF02789">
    <property type="entry name" value="Peptidase_M17_N"/>
    <property type="match status" value="1"/>
</dbReference>
<comment type="function">
    <text evidence="7 8">Presumably involved in the processing and regular turnover of intracellular proteins. Catalyzes the removal of unsubstituted N-terminal amino acids from various peptides.</text>
</comment>
<dbReference type="InterPro" id="IPR023042">
    <property type="entry name" value="Peptidase_M17_leu_NH2_pept"/>
</dbReference>
<protein>
    <recommendedName>
        <fullName evidence="8">Probable cytosol aminopeptidase</fullName>
        <ecNumber evidence="8">3.4.11.1</ecNumber>
    </recommendedName>
    <alternativeName>
        <fullName evidence="8">Leucine aminopeptidase</fullName>
        <shortName evidence="8">LAP</shortName>
        <ecNumber evidence="8">3.4.11.10</ecNumber>
    </alternativeName>
    <alternativeName>
        <fullName evidence="8">Leucyl aminopeptidase</fullName>
    </alternativeName>
</protein>
<dbReference type="InterPro" id="IPR043472">
    <property type="entry name" value="Macro_dom-like"/>
</dbReference>
<dbReference type="SUPFAM" id="SSF53187">
    <property type="entry name" value="Zn-dependent exopeptidases"/>
    <property type="match status" value="1"/>
</dbReference>
<dbReference type="CDD" id="cd00433">
    <property type="entry name" value="Peptidase_M17"/>
    <property type="match status" value="1"/>
</dbReference>
<comment type="catalytic activity">
    <reaction evidence="2 8">
        <text>Release of an N-terminal amino acid, preferentially leucine, but not glutamic or aspartic acids.</text>
        <dbReference type="EC" id="3.4.11.10"/>
    </reaction>
</comment>
<dbReference type="OrthoDB" id="9809354at2"/>
<dbReference type="InterPro" id="IPR011356">
    <property type="entry name" value="Leucine_aapep/pepB"/>
</dbReference>
<dbReference type="EC" id="3.4.11.1" evidence="8"/>
<feature type="binding site" evidence="8">
    <location>
        <position position="259"/>
    </location>
    <ligand>
        <name>Mn(2+)</name>
        <dbReference type="ChEBI" id="CHEBI:29035"/>
        <label>2</label>
    </ligand>
</feature>
<dbReference type="GO" id="GO:0070006">
    <property type="term" value="F:metalloaminopeptidase activity"/>
    <property type="evidence" value="ECO:0007669"/>
    <property type="project" value="InterPro"/>
</dbReference>
<reference evidence="10 11" key="1">
    <citation type="submission" date="2014-11" db="EMBL/GenBank/DDBJ databases">
        <title>Draft Genome Sequence of Brevibacterium linens AE038-8.</title>
        <authorList>
            <person name="Maizel D."/>
            <person name="Utturkar S.M."/>
            <person name="Brown S.D."/>
            <person name="Ferrero M."/>
            <person name="Rosen B.P."/>
        </authorList>
    </citation>
    <scope>NUCLEOTIDE SEQUENCE [LARGE SCALE GENOMIC DNA]</scope>
    <source>
        <strain evidence="10 11">AE038-8</strain>
    </source>
</reference>
<comment type="caution">
    <text evidence="10">The sequence shown here is derived from an EMBL/GenBank/DDBJ whole genome shotgun (WGS) entry which is preliminary data.</text>
</comment>
<dbReference type="Gene3D" id="3.40.220.10">
    <property type="entry name" value="Leucine Aminopeptidase, subunit E, domain 1"/>
    <property type="match status" value="1"/>
</dbReference>
<feature type="binding site" evidence="8">
    <location>
        <position position="264"/>
    </location>
    <ligand>
        <name>Mn(2+)</name>
        <dbReference type="ChEBI" id="CHEBI:29035"/>
        <label>1</label>
    </ligand>
</feature>
<evidence type="ECO:0000256" key="4">
    <source>
        <dbReference type="ARBA" id="ARBA00022438"/>
    </source>
</evidence>
<evidence type="ECO:0000256" key="5">
    <source>
        <dbReference type="ARBA" id="ARBA00022670"/>
    </source>
</evidence>
<dbReference type="PANTHER" id="PTHR11963">
    <property type="entry name" value="LEUCINE AMINOPEPTIDASE-RELATED"/>
    <property type="match status" value="1"/>
</dbReference>
<keyword evidence="5 8" id="KW-0645">Protease</keyword>
<dbReference type="EMBL" id="JTJZ01000015">
    <property type="protein sequence ID" value="KHS53571.1"/>
    <property type="molecule type" value="Genomic_DNA"/>
</dbReference>
<comment type="catalytic activity">
    <reaction evidence="1 8">
        <text>Release of an N-terminal amino acid, Xaa-|-Yaa-, in which Xaa is preferably Leu, but may be other amino acids including Pro although not Arg or Lys, and Yaa may be Pro. Amino acid amides and methyl esters are also readily hydrolyzed, but rates on arylamides are exceedingly low.</text>
        <dbReference type="EC" id="3.4.11.1"/>
    </reaction>
</comment>
<dbReference type="NCBIfam" id="NF002073">
    <property type="entry name" value="PRK00913.1-2"/>
    <property type="match status" value="1"/>
</dbReference>
<feature type="binding site" evidence="8">
    <location>
        <position position="282"/>
    </location>
    <ligand>
        <name>Mn(2+)</name>
        <dbReference type="ChEBI" id="CHEBI:29035"/>
        <label>2</label>
    </ligand>
</feature>
<dbReference type="EC" id="3.4.11.10" evidence="8"/>